<dbReference type="Proteomes" id="UP001358417">
    <property type="component" value="Unassembled WGS sequence"/>
</dbReference>
<dbReference type="GO" id="GO:0008168">
    <property type="term" value="F:methyltransferase activity"/>
    <property type="evidence" value="ECO:0007669"/>
    <property type="project" value="TreeGrafter"/>
</dbReference>
<gene>
    <name evidence="1" type="ORF">LTR84_013016</name>
</gene>
<protein>
    <recommendedName>
        <fullName evidence="3">Methyltransferase domain-containing protein</fullName>
    </recommendedName>
</protein>
<evidence type="ECO:0008006" key="3">
    <source>
        <dbReference type="Google" id="ProtNLM"/>
    </source>
</evidence>
<dbReference type="Pfam" id="PF13489">
    <property type="entry name" value="Methyltransf_23"/>
    <property type="match status" value="1"/>
</dbReference>
<comment type="caution">
    <text evidence="1">The sequence shown here is derived from an EMBL/GenBank/DDBJ whole genome shotgun (WGS) entry which is preliminary data.</text>
</comment>
<dbReference type="PANTHER" id="PTHR43591:SF24">
    <property type="entry name" value="2-METHOXY-6-POLYPRENYL-1,4-BENZOQUINOL METHYLASE, MITOCHONDRIAL"/>
    <property type="match status" value="1"/>
</dbReference>
<proteinExistence type="predicted"/>
<dbReference type="AlphaFoldDB" id="A0AAV9NDW8"/>
<dbReference type="RefSeq" id="XP_064707697.1">
    <property type="nucleotide sequence ID" value="XM_064856521.1"/>
</dbReference>
<accession>A0AAV9NDW8</accession>
<reference evidence="1 2" key="1">
    <citation type="submission" date="2023-08" db="EMBL/GenBank/DDBJ databases">
        <title>Black Yeasts Isolated from many extreme environments.</title>
        <authorList>
            <person name="Coleine C."/>
            <person name="Stajich J.E."/>
            <person name="Selbmann L."/>
        </authorList>
    </citation>
    <scope>NUCLEOTIDE SEQUENCE [LARGE SCALE GENOMIC DNA]</scope>
    <source>
        <strain evidence="1 2">CCFEE 5792</strain>
    </source>
</reference>
<dbReference type="SUPFAM" id="SSF53335">
    <property type="entry name" value="S-adenosyl-L-methionine-dependent methyltransferases"/>
    <property type="match status" value="1"/>
</dbReference>
<dbReference type="Gene3D" id="3.40.50.150">
    <property type="entry name" value="Vaccinia Virus protein VP39"/>
    <property type="match status" value="1"/>
</dbReference>
<evidence type="ECO:0000313" key="1">
    <source>
        <dbReference type="EMBL" id="KAK5055266.1"/>
    </source>
</evidence>
<evidence type="ECO:0000313" key="2">
    <source>
        <dbReference type="Proteomes" id="UP001358417"/>
    </source>
</evidence>
<dbReference type="EMBL" id="JAVRRD010000009">
    <property type="protein sequence ID" value="KAK5055266.1"/>
    <property type="molecule type" value="Genomic_DNA"/>
</dbReference>
<sequence length="445" mass="50172">MAYCMDTLNIPNTISVDESYGRVQFGLDDENDATSVYSITSSAYNFRMEHGRRFHDYKAGHPFPYDEVSEENEIIMHCMMLLLLDNKDYLSPIPESSLRCVADVGSGLGLWTEGVAERYPDTQVVGIDMTPHERSLHPNCSYIISDATEEWILDDPSMKFDLVHIRSLFGVKDWPALYTQCFNNMSSGGWIEQIEVEINALSDDCSTLSNSKVKELCVFTKQMGIASGRDLEISKSMKELMEQAGFVNVQERKLKLPLGSWATDPKLKDIGRFYERFYKTGLQGWLLQICTRTLGVSGQSSDEGIRSLTFVPLVVCGASQSGVHRSFSRDQQSSTPHILSFVSPCSTWKALPIFEKYSSHSPGSLSLGKNLDPPEPTDQSLTLEHYSSDVRSQPWLPTRRHTRSDKYKLLIKVFGRGGLAEEIGKFFEKIALSELRVLMRSSWSS</sequence>
<name>A0AAV9NDW8_9EURO</name>
<organism evidence="1 2">
    <name type="scientific">Exophiala bonariae</name>
    <dbReference type="NCBI Taxonomy" id="1690606"/>
    <lineage>
        <taxon>Eukaryota</taxon>
        <taxon>Fungi</taxon>
        <taxon>Dikarya</taxon>
        <taxon>Ascomycota</taxon>
        <taxon>Pezizomycotina</taxon>
        <taxon>Eurotiomycetes</taxon>
        <taxon>Chaetothyriomycetidae</taxon>
        <taxon>Chaetothyriales</taxon>
        <taxon>Herpotrichiellaceae</taxon>
        <taxon>Exophiala</taxon>
    </lineage>
</organism>
<dbReference type="CDD" id="cd02440">
    <property type="entry name" value="AdoMet_MTases"/>
    <property type="match status" value="1"/>
</dbReference>
<dbReference type="GeneID" id="89981152"/>
<dbReference type="InterPro" id="IPR029063">
    <property type="entry name" value="SAM-dependent_MTases_sf"/>
</dbReference>
<dbReference type="PANTHER" id="PTHR43591">
    <property type="entry name" value="METHYLTRANSFERASE"/>
    <property type="match status" value="1"/>
</dbReference>
<keyword evidence="2" id="KW-1185">Reference proteome</keyword>